<evidence type="ECO:0000313" key="2">
    <source>
        <dbReference type="EMBL" id="RMI28169.1"/>
    </source>
</evidence>
<gene>
    <name evidence="2" type="ORF">EBN03_31200</name>
</gene>
<feature type="compositionally biased region" description="Polar residues" evidence="1">
    <location>
        <begin position="65"/>
        <end position="74"/>
    </location>
</feature>
<organism evidence="2 3">
    <name type="scientific">Nocardia stercoris</name>
    <dbReference type="NCBI Taxonomy" id="2483361"/>
    <lineage>
        <taxon>Bacteria</taxon>
        <taxon>Bacillati</taxon>
        <taxon>Actinomycetota</taxon>
        <taxon>Actinomycetes</taxon>
        <taxon>Mycobacteriales</taxon>
        <taxon>Nocardiaceae</taxon>
        <taxon>Nocardia</taxon>
    </lineage>
</organism>
<reference evidence="2 3" key="1">
    <citation type="submission" date="2018-10" db="EMBL/GenBank/DDBJ databases">
        <title>Isolation from cow dung.</title>
        <authorList>
            <person name="Ling L."/>
        </authorList>
    </citation>
    <scope>NUCLEOTIDE SEQUENCE [LARGE SCALE GENOMIC DNA]</scope>
    <source>
        <strain evidence="2 3">NEAU-LL90</strain>
    </source>
</reference>
<sequence length="94" mass="10250">MVYDPTVWSPAGSHLLMNEREIRLDPYPFELFNTIYVYGTNGTVIVLQVVHPSTDPMPPAPGEPSRSTAPNMASGSHEPRPITNHAAMGTCADQ</sequence>
<evidence type="ECO:0000256" key="1">
    <source>
        <dbReference type="SAM" id="MobiDB-lite"/>
    </source>
</evidence>
<proteinExistence type="predicted"/>
<name>A0A3M2KRS4_9NOCA</name>
<keyword evidence="3" id="KW-1185">Reference proteome</keyword>
<protein>
    <submittedName>
        <fullName evidence="2">Uncharacterized protein</fullName>
    </submittedName>
</protein>
<dbReference type="Pfam" id="PF19457">
    <property type="entry name" value="DUF5994"/>
    <property type="match status" value="1"/>
</dbReference>
<dbReference type="EMBL" id="RFFH01000024">
    <property type="protein sequence ID" value="RMI28169.1"/>
    <property type="molecule type" value="Genomic_DNA"/>
</dbReference>
<dbReference type="InterPro" id="IPR046036">
    <property type="entry name" value="DUF5994"/>
</dbReference>
<comment type="caution">
    <text evidence="2">The sequence shown here is derived from an EMBL/GenBank/DDBJ whole genome shotgun (WGS) entry which is preliminary data.</text>
</comment>
<feature type="region of interest" description="Disordered" evidence="1">
    <location>
        <begin position="53"/>
        <end position="94"/>
    </location>
</feature>
<evidence type="ECO:0000313" key="3">
    <source>
        <dbReference type="Proteomes" id="UP000279275"/>
    </source>
</evidence>
<dbReference type="AlphaFoldDB" id="A0A3M2KRS4"/>
<accession>A0A3M2KRS4</accession>
<dbReference type="Proteomes" id="UP000279275">
    <property type="component" value="Unassembled WGS sequence"/>
</dbReference>